<dbReference type="SUPFAM" id="SSF53383">
    <property type="entry name" value="PLP-dependent transferases"/>
    <property type="match status" value="1"/>
</dbReference>
<dbReference type="InterPro" id="IPR015424">
    <property type="entry name" value="PyrdxlP-dep_Trfase"/>
</dbReference>
<dbReference type="EMBL" id="JBHSJD010000024">
    <property type="protein sequence ID" value="MFC5025778.1"/>
    <property type="molecule type" value="Genomic_DNA"/>
</dbReference>
<evidence type="ECO:0000313" key="3">
    <source>
        <dbReference type="Proteomes" id="UP001595829"/>
    </source>
</evidence>
<dbReference type="NCBIfam" id="TIGR01976">
    <property type="entry name" value="am_tr_V_VC1184"/>
    <property type="match status" value="1"/>
</dbReference>
<keyword evidence="3" id="KW-1185">Reference proteome</keyword>
<dbReference type="InterPro" id="IPR015421">
    <property type="entry name" value="PyrdxlP-dep_Trfase_major"/>
</dbReference>
<dbReference type="Gene3D" id="3.90.1150.10">
    <property type="entry name" value="Aspartate Aminotransferase, domain 1"/>
    <property type="match status" value="1"/>
</dbReference>
<dbReference type="Gene3D" id="3.40.640.10">
    <property type="entry name" value="Type I PLP-dependent aspartate aminotransferase-like (Major domain)"/>
    <property type="match status" value="1"/>
</dbReference>
<accession>A0ABV9XMM3</accession>
<gene>
    <name evidence="2" type="ORF">ACFPM3_26985</name>
</gene>
<dbReference type="RefSeq" id="WP_345689016.1">
    <property type="nucleotide sequence ID" value="NZ_BAABIT010000001.1"/>
</dbReference>
<dbReference type="Pfam" id="PF00266">
    <property type="entry name" value="Aminotran_5"/>
    <property type="match status" value="1"/>
</dbReference>
<sequence>MTISHLYDIDAIRAQFPALKAGSAHFDGPGGTQIPQSVIDAMVDALSDPLCNRGDSTAGERNAESIVVEARRAMGDFLGADPRGVVFGRSSTQLLYDHARTLAKTWSPGDEVVVTRLDHEGNIRSWIQAAEAAGVTVRWADFDAATGELTPDHIAAVLSDRTRLVAVTAASNLIGTRPDVAAISRLVHDAGALLHVDAAQLSAHALVDFDALGADSLSCSAYKFLGPHLGILAGRPDLLETLRPDKLLASTDSVPERFELGILPYGVLAGVRATVDFWAGLGALREGEAPRRDRLASALSAVEDHEDRLRLYLERGLAAFDAVTVHSRAASRTPTLLLTFEGHDPREVHRHLAARGVDTGFGTFYSADAARHLGLGEEGGVRVGLAPYTSEEDVDRLLEGIEDFLAVGTRARRTPAVRL</sequence>
<dbReference type="InterPro" id="IPR000192">
    <property type="entry name" value="Aminotrans_V_dom"/>
</dbReference>
<dbReference type="InterPro" id="IPR015422">
    <property type="entry name" value="PyrdxlP-dep_Trfase_small"/>
</dbReference>
<proteinExistence type="predicted"/>
<dbReference type="PANTHER" id="PTHR43586">
    <property type="entry name" value="CYSTEINE DESULFURASE"/>
    <property type="match status" value="1"/>
</dbReference>
<name>A0ABV9XMM3_9ACTN</name>
<dbReference type="PANTHER" id="PTHR43586:SF21">
    <property type="entry name" value="PYRIDOXAL PHOSPHATE (PLP)-DEPENDENT ASPARTATE AMINOTRANSFERASE SUPERFAMILY"/>
    <property type="match status" value="1"/>
</dbReference>
<protein>
    <submittedName>
        <fullName evidence="2">Cysteine desulfurase-like protein</fullName>
    </submittedName>
</protein>
<feature type="domain" description="Aminotransferase class V" evidence="1">
    <location>
        <begin position="26"/>
        <end position="397"/>
    </location>
</feature>
<comment type="caution">
    <text evidence="2">The sequence shown here is derived from an EMBL/GenBank/DDBJ whole genome shotgun (WGS) entry which is preliminary data.</text>
</comment>
<reference evidence="3" key="1">
    <citation type="journal article" date="2019" name="Int. J. Syst. Evol. Microbiol.">
        <title>The Global Catalogue of Microorganisms (GCM) 10K type strain sequencing project: providing services to taxonomists for standard genome sequencing and annotation.</title>
        <authorList>
            <consortium name="The Broad Institute Genomics Platform"/>
            <consortium name="The Broad Institute Genome Sequencing Center for Infectious Disease"/>
            <person name="Wu L."/>
            <person name="Ma J."/>
        </authorList>
    </citation>
    <scope>NUCLEOTIDE SEQUENCE [LARGE SCALE GENOMIC DNA]</scope>
    <source>
        <strain evidence="3">CGMCC 4.1648</strain>
    </source>
</reference>
<dbReference type="InterPro" id="IPR011340">
    <property type="entry name" value="Cys_dSase-rel"/>
</dbReference>
<evidence type="ECO:0000313" key="2">
    <source>
        <dbReference type="EMBL" id="MFC5025778.1"/>
    </source>
</evidence>
<organism evidence="2 3">
    <name type="scientific">Streptomyces coeruleoprunus</name>
    <dbReference type="NCBI Taxonomy" id="285563"/>
    <lineage>
        <taxon>Bacteria</taxon>
        <taxon>Bacillati</taxon>
        <taxon>Actinomycetota</taxon>
        <taxon>Actinomycetes</taxon>
        <taxon>Kitasatosporales</taxon>
        <taxon>Streptomycetaceae</taxon>
        <taxon>Streptomyces</taxon>
    </lineage>
</organism>
<evidence type="ECO:0000259" key="1">
    <source>
        <dbReference type="Pfam" id="PF00266"/>
    </source>
</evidence>
<dbReference type="Proteomes" id="UP001595829">
    <property type="component" value="Unassembled WGS sequence"/>
</dbReference>